<evidence type="ECO:0000256" key="1">
    <source>
        <dbReference type="ARBA" id="ARBA00005695"/>
    </source>
</evidence>
<name>A0A9D1CIU4_9FIRM</name>
<dbReference type="AlphaFoldDB" id="A0A9D1CIU4"/>
<evidence type="ECO:0000259" key="5">
    <source>
        <dbReference type="Pfam" id="PF00496"/>
    </source>
</evidence>
<dbReference type="PIRSF" id="PIRSF002741">
    <property type="entry name" value="MppA"/>
    <property type="match status" value="1"/>
</dbReference>
<evidence type="ECO:0000256" key="3">
    <source>
        <dbReference type="ARBA" id="ARBA00022729"/>
    </source>
</evidence>
<evidence type="ECO:0000256" key="4">
    <source>
        <dbReference type="SAM" id="SignalP"/>
    </source>
</evidence>
<gene>
    <name evidence="6" type="ORF">IAA66_06080</name>
</gene>
<dbReference type="GO" id="GO:1904680">
    <property type="term" value="F:peptide transmembrane transporter activity"/>
    <property type="evidence" value="ECO:0007669"/>
    <property type="project" value="TreeGrafter"/>
</dbReference>
<dbReference type="Proteomes" id="UP000886819">
    <property type="component" value="Unassembled WGS sequence"/>
</dbReference>
<dbReference type="GO" id="GO:0042597">
    <property type="term" value="C:periplasmic space"/>
    <property type="evidence" value="ECO:0007669"/>
    <property type="project" value="UniProtKB-ARBA"/>
</dbReference>
<dbReference type="CDD" id="cd00995">
    <property type="entry name" value="PBP2_NikA_DppA_OppA_like"/>
    <property type="match status" value="1"/>
</dbReference>
<dbReference type="InterPro" id="IPR039424">
    <property type="entry name" value="SBP_5"/>
</dbReference>
<dbReference type="Gene3D" id="3.40.190.10">
    <property type="entry name" value="Periplasmic binding protein-like II"/>
    <property type="match status" value="1"/>
</dbReference>
<sequence length="541" mass="61401">MKSIPGTITPRNPRRSRRKKALRLSALALCAALLAPVCALASSVPTSVRVALISPSDLPMRPLEIMDRDMVSVLDLVYESVVELNDDRQPEMGLGLAESWEVSNNGQVWIFTLRQGVYFHDGREMKASDVAATMDAIAAIARDESREDNQKGLYCKLPDMISSWTAEDDYTLTVRTDRPYYGLLYIMTFPVLQAQSIYDDNPPGTGPYRMDYYAPGDTLYLSGNQNWWGGSIPYISEIKGIWYEDIDAALTAFEAEEVDIVMTRSTSALRYRGTISSRVNVYDYATRQLECLMMSNAKQLATLEMRQAVVYAIDKSRLITGVYQDMVTTTDTLESPASWLYNESTVRYEYNPQRAIELLEGLGWTDVNDDGYRFKRTESGDTVLNLRLAYYDEAGSTLRREAANEIATMLKAVGIQTTMTAYSFENAMKKLATNVRDYDLFLCAYNFDTPPDPSFILLSNGYGNSAGYRSDEMNALCQELRKAYEAETFREVWFDIQALAAQDLPFWPLYWRDGVVLTRYPYSSVRDIREYELLSSIEQVK</sequence>
<proteinExistence type="inferred from homology"/>
<accession>A0A9D1CIU4</accession>
<dbReference type="Pfam" id="PF00496">
    <property type="entry name" value="SBP_bac_5"/>
    <property type="match status" value="1"/>
</dbReference>
<feature type="domain" description="Solute-binding protein family 5" evidence="5">
    <location>
        <begin position="95"/>
        <end position="464"/>
    </location>
</feature>
<dbReference type="InterPro" id="IPR030678">
    <property type="entry name" value="Peptide/Ni-bd"/>
</dbReference>
<dbReference type="PANTHER" id="PTHR30290">
    <property type="entry name" value="PERIPLASMIC BINDING COMPONENT OF ABC TRANSPORTER"/>
    <property type="match status" value="1"/>
</dbReference>
<dbReference type="GO" id="GO:0043190">
    <property type="term" value="C:ATP-binding cassette (ABC) transporter complex"/>
    <property type="evidence" value="ECO:0007669"/>
    <property type="project" value="InterPro"/>
</dbReference>
<dbReference type="Gene3D" id="3.10.105.10">
    <property type="entry name" value="Dipeptide-binding Protein, Domain 3"/>
    <property type="match status" value="1"/>
</dbReference>
<evidence type="ECO:0000313" key="6">
    <source>
        <dbReference type="EMBL" id="HIQ63140.1"/>
    </source>
</evidence>
<feature type="signal peptide" evidence="4">
    <location>
        <begin position="1"/>
        <end position="41"/>
    </location>
</feature>
<reference evidence="6" key="2">
    <citation type="journal article" date="2021" name="PeerJ">
        <title>Extensive microbial diversity within the chicken gut microbiome revealed by metagenomics and culture.</title>
        <authorList>
            <person name="Gilroy R."/>
            <person name="Ravi A."/>
            <person name="Getino M."/>
            <person name="Pursley I."/>
            <person name="Horton D.L."/>
            <person name="Alikhan N.F."/>
            <person name="Baker D."/>
            <person name="Gharbi K."/>
            <person name="Hall N."/>
            <person name="Watson M."/>
            <person name="Adriaenssens E.M."/>
            <person name="Foster-Nyarko E."/>
            <person name="Jarju S."/>
            <person name="Secka A."/>
            <person name="Antonio M."/>
            <person name="Oren A."/>
            <person name="Chaudhuri R.R."/>
            <person name="La Ragione R."/>
            <person name="Hildebrand F."/>
            <person name="Pallen M.J."/>
        </authorList>
    </citation>
    <scope>NUCLEOTIDE SEQUENCE</scope>
    <source>
        <strain evidence="6">ChiHile30-977</strain>
    </source>
</reference>
<evidence type="ECO:0000256" key="2">
    <source>
        <dbReference type="ARBA" id="ARBA00022448"/>
    </source>
</evidence>
<keyword evidence="3 4" id="KW-0732">Signal</keyword>
<organism evidence="6 7">
    <name type="scientific">Candidatus Avichristensenella intestinipullorum</name>
    <dbReference type="NCBI Taxonomy" id="2840693"/>
    <lineage>
        <taxon>Bacteria</taxon>
        <taxon>Bacillati</taxon>
        <taxon>Bacillota</taxon>
        <taxon>Clostridia</taxon>
        <taxon>Candidatus Avichristensenella</taxon>
    </lineage>
</organism>
<protein>
    <submittedName>
        <fullName evidence="6">ABC transporter substrate-binding protein</fullName>
    </submittedName>
</protein>
<feature type="chain" id="PRO_5038493271" evidence="4">
    <location>
        <begin position="42"/>
        <end position="541"/>
    </location>
</feature>
<comment type="caution">
    <text evidence="6">The sequence shown here is derived from an EMBL/GenBank/DDBJ whole genome shotgun (WGS) entry which is preliminary data.</text>
</comment>
<dbReference type="GO" id="GO:0015833">
    <property type="term" value="P:peptide transport"/>
    <property type="evidence" value="ECO:0007669"/>
    <property type="project" value="TreeGrafter"/>
</dbReference>
<comment type="similarity">
    <text evidence="1">Belongs to the bacterial solute-binding protein 5 family.</text>
</comment>
<dbReference type="InterPro" id="IPR000914">
    <property type="entry name" value="SBP_5_dom"/>
</dbReference>
<dbReference type="EMBL" id="DVFI01000092">
    <property type="protein sequence ID" value="HIQ63140.1"/>
    <property type="molecule type" value="Genomic_DNA"/>
</dbReference>
<reference evidence="6" key="1">
    <citation type="submission" date="2020-10" db="EMBL/GenBank/DDBJ databases">
        <authorList>
            <person name="Gilroy R."/>
        </authorList>
    </citation>
    <scope>NUCLEOTIDE SEQUENCE</scope>
    <source>
        <strain evidence="6">ChiHile30-977</strain>
    </source>
</reference>
<keyword evidence="2" id="KW-0813">Transport</keyword>
<evidence type="ECO:0000313" key="7">
    <source>
        <dbReference type="Proteomes" id="UP000886819"/>
    </source>
</evidence>
<dbReference type="SUPFAM" id="SSF53850">
    <property type="entry name" value="Periplasmic binding protein-like II"/>
    <property type="match status" value="1"/>
</dbReference>
<dbReference type="PANTHER" id="PTHR30290:SF9">
    <property type="entry name" value="OLIGOPEPTIDE-BINDING PROTEIN APPA"/>
    <property type="match status" value="1"/>
</dbReference>